<comment type="caution">
    <text evidence="2">The sequence shown here is derived from an EMBL/GenBank/DDBJ whole genome shotgun (WGS) entry which is preliminary data.</text>
</comment>
<dbReference type="EMBL" id="PGOL01001337">
    <property type="protein sequence ID" value="PKI58845.1"/>
    <property type="molecule type" value="Genomic_DNA"/>
</dbReference>
<feature type="transmembrane region" description="Helical" evidence="1">
    <location>
        <begin position="95"/>
        <end position="114"/>
    </location>
</feature>
<evidence type="ECO:0000313" key="2">
    <source>
        <dbReference type="EMBL" id="PKI58845.1"/>
    </source>
</evidence>
<keyword evidence="1" id="KW-1133">Transmembrane helix</keyword>
<proteinExistence type="predicted"/>
<sequence length="117" mass="13057">MPAYQASFEELWRRLRGILKAYSNRVTMKALREIHRPRNEEEMVDLKGARRPSAPAVNGLPRPWLAATLQGISFAIGAIYLLLPTHLIRSYESRMWTMVGVATAMFIGIGAAGGCLE</sequence>
<keyword evidence="1" id="KW-0812">Transmembrane</keyword>
<accession>A0A2I0JRC6</accession>
<dbReference type="Proteomes" id="UP000233551">
    <property type="component" value="Unassembled WGS sequence"/>
</dbReference>
<feature type="transmembrane region" description="Helical" evidence="1">
    <location>
        <begin position="64"/>
        <end position="83"/>
    </location>
</feature>
<dbReference type="AlphaFoldDB" id="A0A2I0JRC6"/>
<evidence type="ECO:0000256" key="1">
    <source>
        <dbReference type="SAM" id="Phobius"/>
    </source>
</evidence>
<organism evidence="2 3">
    <name type="scientific">Punica granatum</name>
    <name type="common">Pomegranate</name>
    <dbReference type="NCBI Taxonomy" id="22663"/>
    <lineage>
        <taxon>Eukaryota</taxon>
        <taxon>Viridiplantae</taxon>
        <taxon>Streptophyta</taxon>
        <taxon>Embryophyta</taxon>
        <taxon>Tracheophyta</taxon>
        <taxon>Spermatophyta</taxon>
        <taxon>Magnoliopsida</taxon>
        <taxon>eudicotyledons</taxon>
        <taxon>Gunneridae</taxon>
        <taxon>Pentapetalae</taxon>
        <taxon>rosids</taxon>
        <taxon>malvids</taxon>
        <taxon>Myrtales</taxon>
        <taxon>Lythraceae</taxon>
        <taxon>Punica</taxon>
    </lineage>
</organism>
<protein>
    <submittedName>
        <fullName evidence="2">Uncharacterized protein</fullName>
    </submittedName>
</protein>
<gene>
    <name evidence="2" type="ORF">CRG98_020744</name>
</gene>
<name>A0A2I0JRC6_PUNGR</name>
<keyword evidence="1" id="KW-0472">Membrane</keyword>
<evidence type="ECO:0000313" key="3">
    <source>
        <dbReference type="Proteomes" id="UP000233551"/>
    </source>
</evidence>
<reference evidence="2 3" key="1">
    <citation type="submission" date="2017-11" db="EMBL/GenBank/DDBJ databases">
        <title>De-novo sequencing of pomegranate (Punica granatum L.) genome.</title>
        <authorList>
            <person name="Akparov Z."/>
            <person name="Amiraslanov A."/>
            <person name="Hajiyeva S."/>
            <person name="Abbasov M."/>
            <person name="Kaur K."/>
            <person name="Hamwieh A."/>
            <person name="Solovyev V."/>
            <person name="Salamov A."/>
            <person name="Braich B."/>
            <person name="Kosarev P."/>
            <person name="Mahmoud A."/>
            <person name="Hajiyev E."/>
            <person name="Babayeva S."/>
            <person name="Izzatullayeva V."/>
            <person name="Mammadov A."/>
            <person name="Mammadov A."/>
            <person name="Sharifova S."/>
            <person name="Ojaghi J."/>
            <person name="Eynullazada K."/>
            <person name="Bayramov B."/>
            <person name="Abdulazimova A."/>
            <person name="Shahmuradov I."/>
        </authorList>
    </citation>
    <scope>NUCLEOTIDE SEQUENCE [LARGE SCALE GENOMIC DNA]</scope>
    <source>
        <strain evidence="3">cv. AG2017</strain>
        <tissue evidence="2">Leaf</tissue>
    </source>
</reference>
<keyword evidence="3" id="KW-1185">Reference proteome</keyword>